<keyword evidence="1" id="KW-0808">Transferase</keyword>
<gene>
    <name evidence="3" type="ORF">PCOR1329_LOCUS63218</name>
</gene>
<comment type="caution">
    <text evidence="3">The sequence shown here is derived from an EMBL/GenBank/DDBJ whole genome shotgun (WGS) entry which is preliminary data.</text>
</comment>
<reference evidence="3" key="1">
    <citation type="submission" date="2023-10" db="EMBL/GenBank/DDBJ databases">
        <authorList>
            <person name="Chen Y."/>
            <person name="Shah S."/>
            <person name="Dougan E. K."/>
            <person name="Thang M."/>
            <person name="Chan C."/>
        </authorList>
    </citation>
    <scope>NUCLEOTIDE SEQUENCE [LARGE SCALE GENOMIC DNA]</scope>
</reference>
<dbReference type="InterPro" id="IPR007577">
    <property type="entry name" value="GlycoTrfase_DXD_sugar-bd_CS"/>
</dbReference>
<dbReference type="Pfam" id="PF04488">
    <property type="entry name" value="Gly_transf_sug"/>
    <property type="match status" value="1"/>
</dbReference>
<dbReference type="Gene3D" id="3.90.550.20">
    <property type="match status" value="1"/>
</dbReference>
<evidence type="ECO:0000313" key="4">
    <source>
        <dbReference type="Proteomes" id="UP001189429"/>
    </source>
</evidence>
<name>A0ABN9W1W3_9DINO</name>
<keyword evidence="4" id="KW-1185">Reference proteome</keyword>
<sequence length="391" mass="42440">VPAAAVLLPRGRRPRRGLLRRRRGPRGGGLVVGPCQRRAAAAGSPGAARGAGVALCGRGGRRGGGRQRGGRRGGAAQDLHLPRGTPAARTRGSPCNLQSWRSNAPPDAEVVLVNDSNIRSLVPDLPEEYWRLPYSAAKSDVIRASVLYHHGGLYIDTDFLVTSPLSSVQRRLSEGWDVVAYAALGQGKLKQTGPCGEDNPGAFASNFLAARRGNPWSRTWWENIKAKLTRVCEEKQLGCVGRVCCHEGFAAEPEERKCHIPWAHLEHLKSPPNDHDARPLGTGPCRDCNCVPPPQTVPKTGPQAAAILAAVERGHRNATALPPGALERLLCLRGEDDGVSPHVYGEVYWQPWDADRGATADNSSGQWSQKKYEHQYSCFRNQTDLVCDTHR</sequence>
<evidence type="ECO:0008006" key="5">
    <source>
        <dbReference type="Google" id="ProtNLM"/>
    </source>
</evidence>
<dbReference type="PANTHER" id="PTHR32385">
    <property type="entry name" value="MANNOSYL PHOSPHORYLINOSITOL CERAMIDE SYNTHASE"/>
    <property type="match status" value="1"/>
</dbReference>
<dbReference type="Proteomes" id="UP001189429">
    <property type="component" value="Unassembled WGS sequence"/>
</dbReference>
<feature type="region of interest" description="Disordered" evidence="2">
    <location>
        <begin position="57"/>
        <end position="92"/>
    </location>
</feature>
<dbReference type="PANTHER" id="PTHR32385:SF15">
    <property type="entry name" value="INOSITOL PHOSPHOCERAMIDE MANNOSYLTRANSFERASE 1"/>
    <property type="match status" value="1"/>
</dbReference>
<proteinExistence type="predicted"/>
<dbReference type="EMBL" id="CAUYUJ010018016">
    <property type="protein sequence ID" value="CAK0879926.1"/>
    <property type="molecule type" value="Genomic_DNA"/>
</dbReference>
<evidence type="ECO:0000256" key="1">
    <source>
        <dbReference type="ARBA" id="ARBA00022679"/>
    </source>
</evidence>
<dbReference type="InterPro" id="IPR029044">
    <property type="entry name" value="Nucleotide-diphossugar_trans"/>
</dbReference>
<dbReference type="InterPro" id="IPR051706">
    <property type="entry name" value="Glycosyltransferase_domain"/>
</dbReference>
<protein>
    <recommendedName>
        <fullName evidence="5">Alpha-1,4-N-acetylglucosaminyltransferase</fullName>
    </recommendedName>
</protein>
<feature type="compositionally biased region" description="Basic residues" evidence="2">
    <location>
        <begin position="59"/>
        <end position="71"/>
    </location>
</feature>
<evidence type="ECO:0000256" key="2">
    <source>
        <dbReference type="SAM" id="MobiDB-lite"/>
    </source>
</evidence>
<accession>A0ABN9W1W3</accession>
<dbReference type="SUPFAM" id="SSF53448">
    <property type="entry name" value="Nucleotide-diphospho-sugar transferases"/>
    <property type="match status" value="1"/>
</dbReference>
<evidence type="ECO:0000313" key="3">
    <source>
        <dbReference type="EMBL" id="CAK0879926.1"/>
    </source>
</evidence>
<feature type="non-terminal residue" evidence="3">
    <location>
        <position position="1"/>
    </location>
</feature>
<organism evidence="3 4">
    <name type="scientific">Prorocentrum cordatum</name>
    <dbReference type="NCBI Taxonomy" id="2364126"/>
    <lineage>
        <taxon>Eukaryota</taxon>
        <taxon>Sar</taxon>
        <taxon>Alveolata</taxon>
        <taxon>Dinophyceae</taxon>
        <taxon>Prorocentrales</taxon>
        <taxon>Prorocentraceae</taxon>
        <taxon>Prorocentrum</taxon>
    </lineage>
</organism>